<accession>A0ABY4FLT9</accession>
<name>A0ABY4FLT9_9MICO</name>
<sequence>MLRYIVERISDGEFLDLELPIDVSGAGRALNGAGGFAGTVAPDVGGLRYENGALLIDPYGTFIHEESDGVIRGTWLVTRSEMDGPVWSIEGAGFSSYFADRPYEGEYRGVQVDPIAVARHIVEHAQSFAGADAGITVVGASDVRVGTDSDDKEATAKAAADAAKAVSEAAKKALEAARALAKSDPSPANKALVDARKAEADAAAEVKKTRDEALSVAKERAREDGGAWKILWWDTPDCLAEIQDAIEEAGFEWVEWSGWTSDRTRILKEIRCVPRVGRKQDGISFIEGDNIIETVVVEDDVSEWANAVLAIGAGEGRDALRVTVERASTRRRRVFVLDAKHVTKRSVLEKLAKAELSRRLQRLRVDMIRVVNHPNAEFGSFDVGDTILVDAEVSWLGRQRLWRRIEDLEYVGDDVVDLSLGDA</sequence>
<reference evidence="1 2" key="1">
    <citation type="submission" date="2022-04" db="EMBL/GenBank/DDBJ databases">
        <title>Leucobacter sp. isolated from rhizosphere of garlic.</title>
        <authorList>
            <person name="Won M."/>
            <person name="Lee C.-M."/>
            <person name="Woen H.-Y."/>
            <person name="Kwon S.-W."/>
        </authorList>
    </citation>
    <scope>NUCLEOTIDE SEQUENCE [LARGE SCALE GENOMIC DNA]</scope>
    <source>
        <strain evidence="1 2">H21R-40</strain>
    </source>
</reference>
<gene>
    <name evidence="1" type="ORF">MUN78_16600</name>
</gene>
<dbReference type="RefSeq" id="WP_244727926.1">
    <property type="nucleotide sequence ID" value="NZ_CP095045.1"/>
</dbReference>
<organism evidence="1 2">
    <name type="scientific">Leucobacter allii</name>
    <dbReference type="NCBI Taxonomy" id="2932247"/>
    <lineage>
        <taxon>Bacteria</taxon>
        <taxon>Bacillati</taxon>
        <taxon>Actinomycetota</taxon>
        <taxon>Actinomycetes</taxon>
        <taxon>Micrococcales</taxon>
        <taxon>Microbacteriaceae</taxon>
        <taxon>Leucobacter</taxon>
    </lineage>
</organism>
<evidence type="ECO:0000313" key="1">
    <source>
        <dbReference type="EMBL" id="UOQ57251.1"/>
    </source>
</evidence>
<evidence type="ECO:0008006" key="3">
    <source>
        <dbReference type="Google" id="ProtNLM"/>
    </source>
</evidence>
<keyword evidence="2" id="KW-1185">Reference proteome</keyword>
<dbReference type="Proteomes" id="UP000831786">
    <property type="component" value="Chromosome"/>
</dbReference>
<protein>
    <recommendedName>
        <fullName evidence="3">Minor tail protein</fullName>
    </recommendedName>
</protein>
<dbReference type="EMBL" id="CP095045">
    <property type="protein sequence ID" value="UOQ57251.1"/>
    <property type="molecule type" value="Genomic_DNA"/>
</dbReference>
<proteinExistence type="predicted"/>
<evidence type="ECO:0000313" key="2">
    <source>
        <dbReference type="Proteomes" id="UP000831786"/>
    </source>
</evidence>